<accession>A0A2Z7AK69</accession>
<feature type="region of interest" description="Disordered" evidence="2">
    <location>
        <begin position="181"/>
        <end position="260"/>
    </location>
</feature>
<evidence type="ECO:0000256" key="1">
    <source>
        <dbReference type="SAM" id="Coils"/>
    </source>
</evidence>
<sequence>MANQPSDDEVFDFSNTEFTREYLINALNEMVHEYRKLSQTFEEVKAENNIVNRRKFTCLMANQPSDDEVFDFSNTEFTREYLINALNEMVHEYRKLSQTFEEVKAENNGLKNSSVEPSTAQLGKTDSLQTKLSKLKSENEVLRLKSFELTSENEILNLVMSSWTQSSVSLSKLHEIQKPLNDKSGLGFNVGESSSGETSTQSNLTSGQLNQKGKAGIGYIRPENSKPSWLKNRISKEKEKSVSKSSVPHQPRWNSTKVKSVWRKVQPRRDLNGPHTKPKLNISHHISTHTFMDFHTGKIVKIIQVWVPEGGERGFFRSGKTLSLGRTSPLGETSDLDKLSSVSSSPINLSEMASAMINNTIQVYFASVLGMEHEGMVSMFETLLASDLQDGMVVSIVQGTPVAISEELFAGTFELPLEGLPDLHEVPQYIVFEARRAFSYDDKLLSTSCKNREMAFEFGLLNDILAKSVTVKFLKEPSLAKSVATMTDSEDTEPLSKVLDLTETSKSDEESMSIEDILKHIPDGMMLPSLTAAEPTRIKFGLGIEIPGVNKCDWYKASLPRIATSDKGKAPLVEKAEIKGHPAREMFSLICADIDFLVQLREKVIADVVSFFHSFSLSKLAALDSVKDIIVKEKKILAWAETDSLEIAVRRGAYIIAKYREMLLRKLLEAHRQNFKAGQPTTAIDLQIIALLSNAHLFALETLQTQMRIHGLKWERICSSRLFEGIRTKTLVDGSWLIQEGNDFWQRLLKPVLSLKWQIPAQWQFDDTLAPIISTVADVAVDPVDFVGIFRRGLDVQLILSDSSSSSSSQPDPISPNVGLSQHHLDTALISPNPSISTDSCMFFTTDDTPLGVDQILMPSVLPHKISTSPWHSSELQSIRFKLSVCRKGMMQKNSRIYSFWPSGKRLILTTTSRESLNHHQSFRRKIRSNLCIGYQSSDIRLNMNA</sequence>
<gene>
    <name evidence="3" type="ORF">F511_27593</name>
</gene>
<feature type="compositionally biased region" description="Low complexity" evidence="2">
    <location>
        <begin position="191"/>
        <end position="200"/>
    </location>
</feature>
<evidence type="ECO:0000313" key="4">
    <source>
        <dbReference type="Proteomes" id="UP000250235"/>
    </source>
</evidence>
<evidence type="ECO:0000256" key="2">
    <source>
        <dbReference type="SAM" id="MobiDB-lite"/>
    </source>
</evidence>
<dbReference type="OrthoDB" id="1166568at2759"/>
<name>A0A2Z7AK69_9LAMI</name>
<dbReference type="EMBL" id="KV014422">
    <property type="protein sequence ID" value="KZV22215.1"/>
    <property type="molecule type" value="Genomic_DNA"/>
</dbReference>
<feature type="coiled-coil region" evidence="1">
    <location>
        <begin position="86"/>
        <end position="145"/>
    </location>
</feature>
<evidence type="ECO:0008006" key="5">
    <source>
        <dbReference type="Google" id="ProtNLM"/>
    </source>
</evidence>
<dbReference type="Proteomes" id="UP000250235">
    <property type="component" value="Unassembled WGS sequence"/>
</dbReference>
<feature type="compositionally biased region" description="Polar residues" evidence="2">
    <location>
        <begin position="201"/>
        <end position="211"/>
    </location>
</feature>
<evidence type="ECO:0000313" key="3">
    <source>
        <dbReference type="EMBL" id="KZV22215.1"/>
    </source>
</evidence>
<feature type="coiled-coil region" evidence="1">
    <location>
        <begin position="27"/>
        <end position="54"/>
    </location>
</feature>
<reference evidence="3 4" key="1">
    <citation type="journal article" date="2015" name="Proc. Natl. Acad. Sci. U.S.A.">
        <title>The resurrection genome of Boea hygrometrica: A blueprint for survival of dehydration.</title>
        <authorList>
            <person name="Xiao L."/>
            <person name="Yang G."/>
            <person name="Zhang L."/>
            <person name="Yang X."/>
            <person name="Zhao S."/>
            <person name="Ji Z."/>
            <person name="Zhou Q."/>
            <person name="Hu M."/>
            <person name="Wang Y."/>
            <person name="Chen M."/>
            <person name="Xu Y."/>
            <person name="Jin H."/>
            <person name="Xiao X."/>
            <person name="Hu G."/>
            <person name="Bao F."/>
            <person name="Hu Y."/>
            <person name="Wan P."/>
            <person name="Li L."/>
            <person name="Deng X."/>
            <person name="Kuang T."/>
            <person name="Xiang C."/>
            <person name="Zhu J.K."/>
            <person name="Oliver M.J."/>
            <person name="He Y."/>
        </authorList>
    </citation>
    <scope>NUCLEOTIDE SEQUENCE [LARGE SCALE GENOMIC DNA]</scope>
    <source>
        <strain evidence="4">cv. XS01</strain>
    </source>
</reference>
<keyword evidence="4" id="KW-1185">Reference proteome</keyword>
<proteinExistence type="predicted"/>
<keyword evidence="1" id="KW-0175">Coiled coil</keyword>
<organism evidence="3 4">
    <name type="scientific">Dorcoceras hygrometricum</name>
    <dbReference type="NCBI Taxonomy" id="472368"/>
    <lineage>
        <taxon>Eukaryota</taxon>
        <taxon>Viridiplantae</taxon>
        <taxon>Streptophyta</taxon>
        <taxon>Embryophyta</taxon>
        <taxon>Tracheophyta</taxon>
        <taxon>Spermatophyta</taxon>
        <taxon>Magnoliopsida</taxon>
        <taxon>eudicotyledons</taxon>
        <taxon>Gunneridae</taxon>
        <taxon>Pentapetalae</taxon>
        <taxon>asterids</taxon>
        <taxon>lamiids</taxon>
        <taxon>Lamiales</taxon>
        <taxon>Gesneriaceae</taxon>
        <taxon>Didymocarpoideae</taxon>
        <taxon>Trichosporeae</taxon>
        <taxon>Loxocarpinae</taxon>
        <taxon>Dorcoceras</taxon>
    </lineage>
</organism>
<dbReference type="AlphaFoldDB" id="A0A2Z7AK69"/>
<protein>
    <recommendedName>
        <fullName evidence="5">Mucin-2-like</fullName>
    </recommendedName>
</protein>